<evidence type="ECO:0000313" key="2">
    <source>
        <dbReference type="EMBL" id="MBK1712300.1"/>
    </source>
</evidence>
<organism evidence="2 3">
    <name type="scientific">Rubrivivax gelatinosus</name>
    <name type="common">Rhodocyclus gelatinosus</name>
    <name type="synonym">Rhodopseudomonas gelatinosa</name>
    <dbReference type="NCBI Taxonomy" id="28068"/>
    <lineage>
        <taxon>Bacteria</taxon>
        <taxon>Pseudomonadati</taxon>
        <taxon>Pseudomonadota</taxon>
        <taxon>Betaproteobacteria</taxon>
        <taxon>Burkholderiales</taxon>
        <taxon>Sphaerotilaceae</taxon>
        <taxon>Rubrivivax</taxon>
    </lineage>
</organism>
<evidence type="ECO:0000256" key="1">
    <source>
        <dbReference type="SAM" id="SignalP"/>
    </source>
</evidence>
<gene>
    <name evidence="2" type="ORF">CKO43_05850</name>
</gene>
<comment type="caution">
    <text evidence="2">The sequence shown here is derived from an EMBL/GenBank/DDBJ whole genome shotgun (WGS) entry which is preliminary data.</text>
</comment>
<dbReference type="EMBL" id="NRRU01000015">
    <property type="protein sequence ID" value="MBK1712300.1"/>
    <property type="molecule type" value="Genomic_DNA"/>
</dbReference>
<name>A0ABS1DRT3_RUBGE</name>
<evidence type="ECO:0000313" key="3">
    <source>
        <dbReference type="Proteomes" id="UP001041814"/>
    </source>
</evidence>
<feature type="signal peptide" evidence="1">
    <location>
        <begin position="1"/>
        <end position="26"/>
    </location>
</feature>
<protein>
    <recommendedName>
        <fullName evidence="4">DUF3299 domain-containing protein</fullName>
    </recommendedName>
</protein>
<accession>A0ABS1DRT3</accession>
<dbReference type="Gene3D" id="2.40.50.870">
    <property type="entry name" value="Protein of unknown function (DUF3299)"/>
    <property type="match status" value="1"/>
</dbReference>
<keyword evidence="1" id="KW-0732">Signal</keyword>
<feature type="chain" id="PRO_5047210891" description="DUF3299 domain-containing protein" evidence="1">
    <location>
        <begin position="27"/>
        <end position="202"/>
    </location>
</feature>
<proteinExistence type="predicted"/>
<dbReference type="InterPro" id="IPR021727">
    <property type="entry name" value="DUF3299"/>
</dbReference>
<sequence length="202" mass="21570">MISRGHDEMRTSLLAAMTAASFAAVAAPPLPGLPASQPALSGAPAKAAPGAPRTIRWDELVPKDWDPLKEFKDLDLAGLADGDPRANKLLQRMREVWDAAPANPAIVGQAVRLPGFVVPLEETKQGLKEFLLVPYFGACIHSPPPPANQIVHVLAHAPVAFKSMDTVWVSGTLATVRTDSFMGAASYRIDGAAVERYTEKAR</sequence>
<dbReference type="Pfam" id="PF11736">
    <property type="entry name" value="DUF3299"/>
    <property type="match status" value="1"/>
</dbReference>
<keyword evidence="3" id="KW-1185">Reference proteome</keyword>
<reference evidence="2" key="1">
    <citation type="submission" date="2017-08" db="EMBL/GenBank/DDBJ databases">
        <authorList>
            <person name="Imhoff J.F."/>
            <person name="Rahn T."/>
            <person name="Kuenzel S."/>
            <person name="Neulinger S.C."/>
        </authorList>
    </citation>
    <scope>NUCLEOTIDE SEQUENCE</scope>
    <source>
        <strain evidence="2">IM 151</strain>
    </source>
</reference>
<reference evidence="2" key="2">
    <citation type="journal article" date="2020" name="Microorganisms">
        <title>Osmotic Adaptation and Compatible Solute Biosynthesis of Phototrophic Bacteria as Revealed from Genome Analyses.</title>
        <authorList>
            <person name="Imhoff J.F."/>
            <person name="Rahn T."/>
            <person name="Kunzel S."/>
            <person name="Keller A."/>
            <person name="Neulinger S.C."/>
        </authorList>
    </citation>
    <scope>NUCLEOTIDE SEQUENCE</scope>
    <source>
        <strain evidence="2">IM 151</strain>
    </source>
</reference>
<evidence type="ECO:0008006" key="4">
    <source>
        <dbReference type="Google" id="ProtNLM"/>
    </source>
</evidence>
<dbReference type="Proteomes" id="UP001041814">
    <property type="component" value="Unassembled WGS sequence"/>
</dbReference>